<proteinExistence type="predicted"/>
<dbReference type="Proteomes" id="UP000241639">
    <property type="component" value="Unassembled WGS sequence"/>
</dbReference>
<dbReference type="SUPFAM" id="SSF89447">
    <property type="entry name" value="AbrB/MazE/MraZ-like"/>
    <property type="match status" value="1"/>
</dbReference>
<keyword evidence="2" id="KW-1185">Reference proteome</keyword>
<organism evidence="1 2">
    <name type="scientific">Desmospora activa DSM 45169</name>
    <dbReference type="NCBI Taxonomy" id="1121389"/>
    <lineage>
        <taxon>Bacteria</taxon>
        <taxon>Bacillati</taxon>
        <taxon>Bacillota</taxon>
        <taxon>Bacilli</taxon>
        <taxon>Bacillales</taxon>
        <taxon>Thermoactinomycetaceae</taxon>
        <taxon>Desmospora</taxon>
    </lineage>
</organism>
<protein>
    <submittedName>
        <fullName evidence="1">Antitoxin MazE</fullName>
    </submittedName>
</protein>
<accession>A0A2T4Z4K2</accession>
<dbReference type="Gene3D" id="2.10.260.10">
    <property type="match status" value="1"/>
</dbReference>
<dbReference type="InterPro" id="IPR037914">
    <property type="entry name" value="SpoVT-AbrB_sf"/>
</dbReference>
<comment type="caution">
    <text evidence="1">The sequence shown here is derived from an EMBL/GenBank/DDBJ whole genome shotgun (WGS) entry which is preliminary data.</text>
</comment>
<evidence type="ECO:0000313" key="2">
    <source>
        <dbReference type="Proteomes" id="UP000241639"/>
    </source>
</evidence>
<dbReference type="EMBL" id="PZZP01000002">
    <property type="protein sequence ID" value="PTM56810.1"/>
    <property type="molecule type" value="Genomic_DNA"/>
</dbReference>
<sequence>MGKKEMVTKKMALKGYRKAGRMGNSLGLGIPKGIVDKLGVKSGDEYEITADPKTGVITSRPIQRLGVDPQLLRDLDELIDEYGEALEKLKDK</sequence>
<dbReference type="RefSeq" id="WP_107728109.1">
    <property type="nucleotide sequence ID" value="NZ_PZZP01000002.1"/>
</dbReference>
<name>A0A2T4Z4K2_9BACL</name>
<evidence type="ECO:0000313" key="1">
    <source>
        <dbReference type="EMBL" id="PTM56810.1"/>
    </source>
</evidence>
<reference evidence="1 2" key="1">
    <citation type="submission" date="2018-04" db="EMBL/GenBank/DDBJ databases">
        <title>Genomic Encyclopedia of Archaeal and Bacterial Type Strains, Phase II (KMG-II): from individual species to whole genera.</title>
        <authorList>
            <person name="Goeker M."/>
        </authorList>
    </citation>
    <scope>NUCLEOTIDE SEQUENCE [LARGE SCALE GENOMIC DNA]</scope>
    <source>
        <strain evidence="1 2">DSM 45169</strain>
    </source>
</reference>
<gene>
    <name evidence="1" type="ORF">C8J48_3135</name>
</gene>
<dbReference type="AlphaFoldDB" id="A0A2T4Z4K2"/>
<dbReference type="OrthoDB" id="9795766at2"/>